<accession>A0ABV1BA07</accession>
<dbReference type="PROSITE" id="PS51257">
    <property type="entry name" value="PROKAR_LIPOPROTEIN"/>
    <property type="match status" value="1"/>
</dbReference>
<evidence type="ECO:0000256" key="1">
    <source>
        <dbReference type="SAM" id="MobiDB-lite"/>
    </source>
</evidence>
<proteinExistence type="predicted"/>
<gene>
    <name evidence="3" type="ORF">WMO28_00715</name>
</gene>
<dbReference type="RefSeq" id="WP_349055788.1">
    <property type="nucleotide sequence ID" value="NZ_JBBMEJ010000001.1"/>
</dbReference>
<evidence type="ECO:0008006" key="5">
    <source>
        <dbReference type="Google" id="ProtNLM"/>
    </source>
</evidence>
<dbReference type="Proteomes" id="UP001473063">
    <property type="component" value="Unassembled WGS sequence"/>
</dbReference>
<feature type="signal peptide" evidence="2">
    <location>
        <begin position="1"/>
        <end position="25"/>
    </location>
</feature>
<comment type="caution">
    <text evidence="3">The sequence shown here is derived from an EMBL/GenBank/DDBJ whole genome shotgun (WGS) entry which is preliminary data.</text>
</comment>
<evidence type="ECO:0000313" key="4">
    <source>
        <dbReference type="Proteomes" id="UP001473063"/>
    </source>
</evidence>
<evidence type="ECO:0000313" key="3">
    <source>
        <dbReference type="EMBL" id="MEQ2369480.1"/>
    </source>
</evidence>
<protein>
    <recommendedName>
        <fullName evidence="5">DUF5105 domain-containing protein</fullName>
    </recommendedName>
</protein>
<organism evidence="3 4">
    <name type="scientific">Blautia aquisgranensis</name>
    <dbReference type="NCBI Taxonomy" id="3133153"/>
    <lineage>
        <taxon>Bacteria</taxon>
        <taxon>Bacillati</taxon>
        <taxon>Bacillota</taxon>
        <taxon>Clostridia</taxon>
        <taxon>Lachnospirales</taxon>
        <taxon>Lachnospiraceae</taxon>
        <taxon>Blautia</taxon>
    </lineage>
</organism>
<keyword evidence="2" id="KW-0732">Signal</keyword>
<feature type="region of interest" description="Disordered" evidence="1">
    <location>
        <begin position="368"/>
        <end position="392"/>
    </location>
</feature>
<feature type="compositionally biased region" description="Acidic residues" evidence="1">
    <location>
        <begin position="377"/>
        <end position="392"/>
    </location>
</feature>
<name>A0ABV1BA07_9FIRM</name>
<keyword evidence="4" id="KW-1185">Reference proteome</keyword>
<reference evidence="3 4" key="1">
    <citation type="submission" date="2024-03" db="EMBL/GenBank/DDBJ databases">
        <title>Human intestinal bacterial collection.</title>
        <authorList>
            <person name="Pauvert C."/>
            <person name="Hitch T.C.A."/>
            <person name="Clavel T."/>
        </authorList>
    </citation>
    <scope>NUCLEOTIDE SEQUENCE [LARGE SCALE GENOMIC DNA]</scope>
    <source>
        <strain evidence="3 4">CLA-JM-H16</strain>
    </source>
</reference>
<dbReference type="EMBL" id="JBBMEJ010000001">
    <property type="protein sequence ID" value="MEQ2369480.1"/>
    <property type="molecule type" value="Genomic_DNA"/>
</dbReference>
<sequence>MKTVKHLLAFFFVFLAVFVCGCSHSAKTSAEKAIEKDLNLLKNLDSETTMKYISYQELFPDSDDSTELSDDIKEVFSLFFRNFDYKIKDISVDRNQETASAHVQLTTLNAEALAKDFISTSLKDEILKTASGEEASDENMSSLEQRYLLLHKLLKANTYKTIEHTTSIQLTNHGSSTEPDWEITHSSSLENDLVGGLITYLSDPDLVPPDETLTIYLKTLQEMDVQQMAAYLGLDSILNTSDPAKNAIASALMKQFHSCFNYKVTKSSVSGYLAEVDAELTTFDSDSILTQYENELNTYLASADAVIDGSQKRYDKSHELLLDSIENNQATVTATAAFHLTNDGASWKLEDAGTELGNAIFGTLTASPVPEAASEATETDIDASDTDSADNE</sequence>
<feature type="chain" id="PRO_5047104043" description="DUF5105 domain-containing protein" evidence="2">
    <location>
        <begin position="26"/>
        <end position="392"/>
    </location>
</feature>
<evidence type="ECO:0000256" key="2">
    <source>
        <dbReference type="SAM" id="SignalP"/>
    </source>
</evidence>